<comment type="subunit">
    <text evidence="14">Homotetramer.</text>
</comment>
<dbReference type="PANTHER" id="PTHR43995">
    <property type="entry name" value="PRE-MRNA-PROCESSING FACTOR 19"/>
    <property type="match status" value="1"/>
</dbReference>
<dbReference type="InterPro" id="IPR013915">
    <property type="entry name" value="Prp19_cc"/>
</dbReference>
<evidence type="ECO:0000256" key="6">
    <source>
        <dbReference type="ARBA" id="ARBA00022679"/>
    </source>
</evidence>
<keyword evidence="9 14" id="KW-0227">DNA damage</keyword>
<dbReference type="GO" id="GO:0005737">
    <property type="term" value="C:cytoplasm"/>
    <property type="evidence" value="ECO:0007669"/>
    <property type="project" value="TreeGrafter"/>
</dbReference>
<dbReference type="GO" id="GO:0000398">
    <property type="term" value="P:mRNA splicing, via spliceosome"/>
    <property type="evidence" value="ECO:0007669"/>
    <property type="project" value="InterPro"/>
</dbReference>
<dbReference type="GO" id="GO:0070534">
    <property type="term" value="P:protein K63-linked ubiquitination"/>
    <property type="evidence" value="ECO:0007669"/>
    <property type="project" value="UniProtKB-UniRule"/>
</dbReference>
<evidence type="ECO:0000256" key="3">
    <source>
        <dbReference type="ARBA" id="ARBA00006388"/>
    </source>
</evidence>
<keyword evidence="12 14" id="KW-0234">DNA repair</keyword>
<dbReference type="EMBL" id="LT635766">
    <property type="protein sequence ID" value="SGZ52975.1"/>
    <property type="molecule type" value="Genomic_DNA"/>
</dbReference>
<keyword evidence="7 14" id="KW-0747">Spliceosome</keyword>
<dbReference type="CDD" id="cd16656">
    <property type="entry name" value="RING-Ubox_PRP19"/>
    <property type="match status" value="1"/>
</dbReference>
<accession>A0A1L0BNJ2</accession>
<evidence type="ECO:0000256" key="7">
    <source>
        <dbReference type="ARBA" id="ARBA00022728"/>
    </source>
</evidence>
<evidence type="ECO:0000256" key="10">
    <source>
        <dbReference type="ARBA" id="ARBA00022786"/>
    </source>
</evidence>
<comment type="catalytic activity">
    <reaction evidence="14">
        <text>S-ubiquitinyl-[E2 ubiquitin-conjugating enzyme]-L-cysteine + [acceptor protein]-L-lysine = [E2 ubiquitin-conjugating enzyme]-L-cysteine + N(6)-ubiquitinyl-[acceptor protein]-L-lysine.</text>
        <dbReference type="EC" id="2.3.2.27"/>
    </reaction>
</comment>
<dbReference type="InterPro" id="IPR036322">
    <property type="entry name" value="WD40_repeat_dom_sf"/>
</dbReference>
<evidence type="ECO:0000256" key="9">
    <source>
        <dbReference type="ARBA" id="ARBA00022763"/>
    </source>
</evidence>
<sequence length="500" mass="54451">MLCALSGEPVKEPVVSPRSGAIFERKLIESYIATSGKDPVTDEPLATEDLVPVKTSVSTISPPRPPAFNSIPTMLAAFQNEWDALALETYTLRKQLNQARQELSEALYQYDAAVRVAAKAIRERDQAQTALVQLSETFANEAGGNVQVNNEEVQNGQNSQNGQKDGENDTSDNNQIPVDLLKSARDTLFALHKKQKVALPVTKKLTVQIKTSDQISTLKNIVAASASSDGSKLLLQSKHKMQILPETTTFDLKDVSAIGVINSSNGIKAIAFADGAVVDLRDNSCTDLPLTAVSTIIPHPSEALFVALTENNELALCDDNEVLYRTQLPHPVTSAALHVDGVLLGVGTSGKVEIYDLTTTEKVSSIETQYPHILKLQFALNGYWLVVSSLVEGDKCALQIFDLRKNTLVHAIEFTSPVDYILDPSCLVLTTYEKSSKKLLVHLYVKKGKLWVDNAAELEAGELEYLLGESTGESVQETQVVKIAGVGKDHVVHYELSIQD</sequence>
<keyword evidence="8" id="KW-0677">Repeat</keyword>
<comment type="similarity">
    <text evidence="3 14">Belongs to the WD repeat PRP19 family.</text>
</comment>
<dbReference type="SUPFAM" id="SSF50978">
    <property type="entry name" value="WD40 repeat-like"/>
    <property type="match status" value="1"/>
</dbReference>
<name>A0A1L0BNJ2_9ASCO</name>
<evidence type="ECO:0000256" key="4">
    <source>
        <dbReference type="ARBA" id="ARBA00022574"/>
    </source>
</evidence>
<evidence type="ECO:0000313" key="18">
    <source>
        <dbReference type="Proteomes" id="UP000182259"/>
    </source>
</evidence>
<evidence type="ECO:0000256" key="5">
    <source>
        <dbReference type="ARBA" id="ARBA00022664"/>
    </source>
</evidence>
<evidence type="ECO:0000256" key="15">
    <source>
        <dbReference type="SAM" id="MobiDB-lite"/>
    </source>
</evidence>
<dbReference type="Pfam" id="PF08606">
    <property type="entry name" value="Prp19"/>
    <property type="match status" value="1"/>
</dbReference>
<dbReference type="Proteomes" id="UP000182259">
    <property type="component" value="Chromosome III"/>
</dbReference>
<comment type="subcellular location">
    <subcellularLocation>
        <location evidence="1 14">Nucleus</location>
    </subcellularLocation>
</comment>
<feature type="domain" description="U-box" evidence="16">
    <location>
        <begin position="1"/>
        <end position="70"/>
    </location>
</feature>
<dbReference type="GO" id="GO:0006281">
    <property type="term" value="P:DNA repair"/>
    <property type="evidence" value="ECO:0007669"/>
    <property type="project" value="UniProtKB-KW"/>
</dbReference>
<dbReference type="FunFam" id="3.30.40.10:FF:000027">
    <property type="entry name" value="Pre-mRNA-processing factor 19, putative"/>
    <property type="match status" value="1"/>
</dbReference>
<protein>
    <recommendedName>
        <fullName evidence="14">Pre-mRNA-processing factor 19</fullName>
        <ecNumber evidence="14">2.3.2.27</ecNumber>
    </recommendedName>
</protein>
<dbReference type="AlphaFoldDB" id="A0A1L0BNJ2"/>
<keyword evidence="11 14" id="KW-0508">mRNA splicing</keyword>
<dbReference type="UniPathway" id="UPA00143"/>
<dbReference type="InterPro" id="IPR015943">
    <property type="entry name" value="WD40/YVTN_repeat-like_dom_sf"/>
</dbReference>
<evidence type="ECO:0000256" key="12">
    <source>
        <dbReference type="ARBA" id="ARBA00023204"/>
    </source>
</evidence>
<dbReference type="GO" id="GO:0071006">
    <property type="term" value="C:U2-type catalytic step 1 spliceosome"/>
    <property type="evidence" value="ECO:0007669"/>
    <property type="project" value="TreeGrafter"/>
</dbReference>
<dbReference type="InterPro" id="IPR055340">
    <property type="entry name" value="RING-Ubox_PRP19"/>
</dbReference>
<reference evidence="17 18" key="1">
    <citation type="submission" date="2016-10" db="EMBL/GenBank/DDBJ databases">
        <authorList>
            <person name="de Groot N.N."/>
        </authorList>
    </citation>
    <scope>NUCLEOTIDE SEQUENCE [LARGE SCALE GENOMIC DNA]</scope>
    <source>
        <strain evidence="17 18">PYCC 4715</strain>
    </source>
</reference>
<keyword evidence="13 14" id="KW-0539">Nucleus</keyword>
<keyword evidence="4" id="KW-0853">WD repeat</keyword>
<dbReference type="GO" id="GO:0061630">
    <property type="term" value="F:ubiquitin protein ligase activity"/>
    <property type="evidence" value="ECO:0007669"/>
    <property type="project" value="UniProtKB-UniRule"/>
</dbReference>
<dbReference type="Gene3D" id="2.130.10.10">
    <property type="entry name" value="YVTN repeat-like/Quinoprotein amine dehydrogenase"/>
    <property type="match status" value="1"/>
</dbReference>
<evidence type="ECO:0000313" key="17">
    <source>
        <dbReference type="EMBL" id="SGZ52975.1"/>
    </source>
</evidence>
<dbReference type="Gene3D" id="3.30.40.10">
    <property type="entry name" value="Zinc/RING finger domain, C3HC4 (zinc finger)"/>
    <property type="match status" value="1"/>
</dbReference>
<dbReference type="InterPro" id="IPR003613">
    <property type="entry name" value="Ubox_domain"/>
</dbReference>
<dbReference type="Pfam" id="PF04564">
    <property type="entry name" value="U-box"/>
    <property type="match status" value="1"/>
</dbReference>
<dbReference type="SMART" id="SM00504">
    <property type="entry name" value="Ubox"/>
    <property type="match status" value="1"/>
</dbReference>
<evidence type="ECO:0000256" key="11">
    <source>
        <dbReference type="ARBA" id="ARBA00023187"/>
    </source>
</evidence>
<dbReference type="PANTHER" id="PTHR43995:SF1">
    <property type="entry name" value="PRE-MRNA-PROCESSING FACTOR 19"/>
    <property type="match status" value="1"/>
</dbReference>
<feature type="region of interest" description="Disordered" evidence="15">
    <location>
        <begin position="154"/>
        <end position="175"/>
    </location>
</feature>
<evidence type="ECO:0000256" key="1">
    <source>
        <dbReference type="ARBA" id="ARBA00004123"/>
    </source>
</evidence>
<evidence type="ECO:0000256" key="14">
    <source>
        <dbReference type="RuleBase" id="RU367101"/>
    </source>
</evidence>
<dbReference type="EC" id="2.3.2.27" evidence="14"/>
<dbReference type="PROSITE" id="PS51698">
    <property type="entry name" value="U_BOX"/>
    <property type="match status" value="1"/>
</dbReference>
<dbReference type="SUPFAM" id="SSF57850">
    <property type="entry name" value="RING/U-box"/>
    <property type="match status" value="1"/>
</dbReference>
<dbReference type="InterPro" id="IPR013083">
    <property type="entry name" value="Znf_RING/FYVE/PHD"/>
</dbReference>
<feature type="compositionally biased region" description="Low complexity" evidence="15">
    <location>
        <begin position="154"/>
        <end position="163"/>
    </location>
</feature>
<comment type="function">
    <text evidence="14">Ubiquitin-protein ligase which is mainly involved pre-mRNA splicing and DNA repair. Required for pre-mRNA splicing as component of the spliceosome.</text>
</comment>
<comment type="pathway">
    <text evidence="2 14">Protein modification; protein ubiquitination.</text>
</comment>
<evidence type="ECO:0000259" key="16">
    <source>
        <dbReference type="PROSITE" id="PS51698"/>
    </source>
</evidence>
<proteinExistence type="inferred from homology"/>
<evidence type="ECO:0000256" key="8">
    <source>
        <dbReference type="ARBA" id="ARBA00022737"/>
    </source>
</evidence>
<keyword evidence="10 14" id="KW-0833">Ubl conjugation pathway</keyword>
<keyword evidence="6 14" id="KW-0808">Transferase</keyword>
<organism evidence="17 18">
    <name type="scientific">Sungouiella intermedia</name>
    <dbReference type="NCBI Taxonomy" id="45354"/>
    <lineage>
        <taxon>Eukaryota</taxon>
        <taxon>Fungi</taxon>
        <taxon>Dikarya</taxon>
        <taxon>Ascomycota</taxon>
        <taxon>Saccharomycotina</taxon>
        <taxon>Pichiomycetes</taxon>
        <taxon>Metschnikowiaceae</taxon>
        <taxon>Sungouiella</taxon>
    </lineage>
</organism>
<evidence type="ECO:0000256" key="13">
    <source>
        <dbReference type="ARBA" id="ARBA00023242"/>
    </source>
</evidence>
<evidence type="ECO:0000256" key="2">
    <source>
        <dbReference type="ARBA" id="ARBA00004906"/>
    </source>
</evidence>
<dbReference type="InterPro" id="IPR038959">
    <property type="entry name" value="Prp19"/>
</dbReference>
<keyword evidence="5 14" id="KW-0507">mRNA processing</keyword>
<gene>
    <name evidence="17" type="ORF">SAMEA4029009_CIC11G00000000923</name>
</gene>
<dbReference type="GO" id="GO:0000974">
    <property type="term" value="C:Prp19 complex"/>
    <property type="evidence" value="ECO:0007669"/>
    <property type="project" value="UniProtKB-UniRule"/>
</dbReference>